<accession>A0AAI9SY14</accession>
<comment type="caution">
    <text evidence="2">The sequence shown here is derived from an EMBL/GenBank/DDBJ whole genome shotgun (WGS) entry which is preliminary data.</text>
</comment>
<proteinExistence type="predicted"/>
<evidence type="ECO:0000256" key="1">
    <source>
        <dbReference type="SAM" id="Phobius"/>
    </source>
</evidence>
<dbReference type="AlphaFoldDB" id="A0AAI9SY14"/>
<feature type="transmembrane region" description="Helical" evidence="1">
    <location>
        <begin position="36"/>
        <end position="55"/>
    </location>
</feature>
<dbReference type="EMBL" id="JAHUZD010000059">
    <property type="protein sequence ID" value="KAI3405192.2"/>
    <property type="molecule type" value="Genomic_DNA"/>
</dbReference>
<keyword evidence="1" id="KW-0472">Membrane</keyword>
<protein>
    <submittedName>
        <fullName evidence="2">Uncharacterized protein</fullName>
    </submittedName>
</protein>
<keyword evidence="1" id="KW-0812">Transmembrane</keyword>
<evidence type="ECO:0000313" key="2">
    <source>
        <dbReference type="EMBL" id="KAI3405192.2"/>
    </source>
</evidence>
<evidence type="ECO:0000313" key="3">
    <source>
        <dbReference type="Proteomes" id="UP001202479"/>
    </source>
</evidence>
<dbReference type="RefSeq" id="XP_049180937.1">
    <property type="nucleotide sequence ID" value="XM_049323181.1"/>
</dbReference>
<dbReference type="PANTHER" id="PTHR37849">
    <property type="entry name" value="YALI0E11605P"/>
    <property type="match status" value="1"/>
</dbReference>
<dbReference type="GeneID" id="73379616"/>
<dbReference type="Proteomes" id="UP001202479">
    <property type="component" value="Unassembled WGS sequence"/>
</dbReference>
<keyword evidence="3" id="KW-1185">Reference proteome</keyword>
<reference evidence="2" key="1">
    <citation type="journal article" date="2022" name="DNA Res.">
        <title>Genome analysis of five recently described species of the CUG-Ser clade uncovers Candida theae as a new hybrid lineage with pathogenic potential in the Candida parapsilosis species complex.</title>
        <authorList>
            <person name="Mixao V."/>
            <person name="Del Olmo V."/>
            <person name="Hegedusova E."/>
            <person name="Saus E."/>
            <person name="Pryszcz L."/>
            <person name="Cillingova A."/>
            <person name="Nosek J."/>
            <person name="Gabaldon T."/>
        </authorList>
    </citation>
    <scope>NUCLEOTIDE SEQUENCE</scope>
    <source>
        <strain evidence="2">CBS 10844</strain>
    </source>
</reference>
<dbReference type="PANTHER" id="PTHR37849:SF1">
    <property type="entry name" value="YALI0E11605P"/>
    <property type="match status" value="1"/>
</dbReference>
<keyword evidence="1" id="KW-1133">Transmembrane helix</keyword>
<gene>
    <name evidence="2" type="ORF">KGF56_001999</name>
</gene>
<name>A0AAI9SY14_9ASCO</name>
<organism evidence="2 3">
    <name type="scientific">Candida oxycetoniae</name>
    <dbReference type="NCBI Taxonomy" id="497107"/>
    <lineage>
        <taxon>Eukaryota</taxon>
        <taxon>Fungi</taxon>
        <taxon>Dikarya</taxon>
        <taxon>Ascomycota</taxon>
        <taxon>Saccharomycotina</taxon>
        <taxon>Pichiomycetes</taxon>
        <taxon>Debaryomycetaceae</taxon>
        <taxon>Candida/Lodderomyces clade</taxon>
        <taxon>Candida</taxon>
    </lineage>
</organism>
<sequence length="90" mass="9710">MLSARVLKPASIAFRSYSTGASVTGKPRKISGFRGGVIGLLLGITLTGGASYYYLLDQYNFANEVVQSDVVALQTSIAKLEEHISKLERD</sequence>